<keyword evidence="7 8" id="KW-0408">Iron</keyword>
<name>A0A545TN38_9PROT</name>
<feature type="domain" description="Cytochrome c" evidence="11">
    <location>
        <begin position="245"/>
        <end position="348"/>
    </location>
</feature>
<keyword evidence="10" id="KW-0732">Signal</keyword>
<dbReference type="SUPFAM" id="SSF46626">
    <property type="entry name" value="Cytochrome c"/>
    <property type="match status" value="2"/>
</dbReference>
<reference evidence="12 13" key="1">
    <citation type="submission" date="2019-06" db="EMBL/GenBank/DDBJ databases">
        <title>Whole genome sequence for Rhodospirillaceae sp. R148.</title>
        <authorList>
            <person name="Wang G."/>
        </authorList>
    </citation>
    <scope>NUCLEOTIDE SEQUENCE [LARGE SCALE GENOMIC DNA]</scope>
    <source>
        <strain evidence="12 13">R148</strain>
    </source>
</reference>
<evidence type="ECO:0000256" key="10">
    <source>
        <dbReference type="SAM" id="SignalP"/>
    </source>
</evidence>
<feature type="region of interest" description="Disordered" evidence="9">
    <location>
        <begin position="210"/>
        <end position="229"/>
    </location>
</feature>
<sequence length="349" mass="37896">MLKFPDLFFVLAAALCLGQAAWAESFDLGREATPEEVAAWDIDVRPDGRGLPVGSGSVTDGEEVFIEKCAVCHGDFGEGVGRWPVLAGGQDTLAGERPVKTIGSYWPYLSTVWDYVHRAMPFGDAQSLSDDEVYAITAYLLYMNDVVDDEDFVLSKDNFADTRLPNEGGFFMDDRHKSPIFARTEVCMTDCKETVEITMRARVLDVTPDQAADEPADETMDQEAANPKSTTLAVVPEPAASADPGLVTMGEKLFRKCKACHQVGDGAKNRVGPVLTGIVGRPVGTVEGFRYSKPMAQAGEGGLIWDHKSLGAFLADPKSYMPKTKMSFSGLRKQEEIDAILAYLASTAE</sequence>
<comment type="function">
    <text evidence="1">Cytochrome c2 is found mainly in purple, non-sulfur, photosynthetic bacteria where it functions as the electron donor to the oxidized bacteriochlorophyll in the photophosphorylation pathway. However, it may also have a role in the respiratory chain and is found in some non-photosynthetic bacteria.</text>
</comment>
<dbReference type="AlphaFoldDB" id="A0A545TN38"/>
<evidence type="ECO:0000313" key="13">
    <source>
        <dbReference type="Proteomes" id="UP000315252"/>
    </source>
</evidence>
<evidence type="ECO:0000256" key="5">
    <source>
        <dbReference type="ARBA" id="ARBA00022723"/>
    </source>
</evidence>
<evidence type="ECO:0000256" key="9">
    <source>
        <dbReference type="SAM" id="MobiDB-lite"/>
    </source>
</evidence>
<dbReference type="Pfam" id="PF00034">
    <property type="entry name" value="Cytochrom_C"/>
    <property type="match status" value="2"/>
</dbReference>
<dbReference type="OrthoDB" id="9779283at2"/>
<keyword evidence="4 8" id="KW-0349">Heme</keyword>
<feature type="compositionally biased region" description="Acidic residues" evidence="9">
    <location>
        <begin position="211"/>
        <end position="221"/>
    </location>
</feature>
<dbReference type="Gene3D" id="1.10.760.10">
    <property type="entry name" value="Cytochrome c-like domain"/>
    <property type="match status" value="2"/>
</dbReference>
<dbReference type="GO" id="GO:0046872">
    <property type="term" value="F:metal ion binding"/>
    <property type="evidence" value="ECO:0007669"/>
    <property type="project" value="UniProtKB-KW"/>
</dbReference>
<dbReference type="GO" id="GO:0020037">
    <property type="term" value="F:heme binding"/>
    <property type="evidence" value="ECO:0007669"/>
    <property type="project" value="InterPro"/>
</dbReference>
<accession>A0A545TN38</accession>
<evidence type="ECO:0000313" key="12">
    <source>
        <dbReference type="EMBL" id="TQV78606.1"/>
    </source>
</evidence>
<dbReference type="PRINTS" id="PR00604">
    <property type="entry name" value="CYTCHRMECIAB"/>
</dbReference>
<proteinExistence type="predicted"/>
<feature type="domain" description="Cytochrome c" evidence="11">
    <location>
        <begin position="56"/>
        <end position="144"/>
    </location>
</feature>
<dbReference type="RefSeq" id="WP_142897939.1">
    <property type="nucleotide sequence ID" value="NZ_ML660057.1"/>
</dbReference>
<keyword evidence="5 8" id="KW-0479">Metal-binding</keyword>
<evidence type="ECO:0000256" key="1">
    <source>
        <dbReference type="ARBA" id="ARBA00003590"/>
    </source>
</evidence>
<feature type="chain" id="PRO_5022180488" evidence="10">
    <location>
        <begin position="24"/>
        <end position="349"/>
    </location>
</feature>
<dbReference type="PROSITE" id="PS51007">
    <property type="entry name" value="CYTC"/>
    <property type="match status" value="2"/>
</dbReference>
<dbReference type="GO" id="GO:0009055">
    <property type="term" value="F:electron transfer activity"/>
    <property type="evidence" value="ECO:0007669"/>
    <property type="project" value="InterPro"/>
</dbReference>
<comment type="caution">
    <text evidence="12">The sequence shown here is derived from an EMBL/GenBank/DDBJ whole genome shotgun (WGS) entry which is preliminary data.</text>
</comment>
<keyword evidence="13" id="KW-1185">Reference proteome</keyword>
<keyword evidence="6" id="KW-0249">Electron transport</keyword>
<evidence type="ECO:0000256" key="6">
    <source>
        <dbReference type="ARBA" id="ARBA00022982"/>
    </source>
</evidence>
<dbReference type="EMBL" id="VHSH01000006">
    <property type="protein sequence ID" value="TQV78606.1"/>
    <property type="molecule type" value="Genomic_DNA"/>
</dbReference>
<evidence type="ECO:0000256" key="8">
    <source>
        <dbReference type="PROSITE-ProRule" id="PRU00433"/>
    </source>
</evidence>
<keyword evidence="2" id="KW-0813">Transport</keyword>
<organism evidence="12 13">
    <name type="scientific">Denitrobaculum tricleocarpae</name>
    <dbReference type="NCBI Taxonomy" id="2591009"/>
    <lineage>
        <taxon>Bacteria</taxon>
        <taxon>Pseudomonadati</taxon>
        <taxon>Pseudomonadota</taxon>
        <taxon>Alphaproteobacteria</taxon>
        <taxon>Rhodospirillales</taxon>
        <taxon>Rhodospirillaceae</taxon>
        <taxon>Denitrobaculum</taxon>
    </lineage>
</organism>
<evidence type="ECO:0000256" key="3">
    <source>
        <dbReference type="ARBA" id="ARBA00022531"/>
    </source>
</evidence>
<evidence type="ECO:0000259" key="11">
    <source>
        <dbReference type="PROSITE" id="PS51007"/>
    </source>
</evidence>
<evidence type="ECO:0000256" key="2">
    <source>
        <dbReference type="ARBA" id="ARBA00022448"/>
    </source>
</evidence>
<dbReference type="InterPro" id="IPR002327">
    <property type="entry name" value="Cyt_c_1A/1B"/>
</dbReference>
<keyword evidence="3" id="KW-0602">Photosynthesis</keyword>
<dbReference type="PANTHER" id="PTHR11961">
    <property type="entry name" value="CYTOCHROME C"/>
    <property type="match status" value="1"/>
</dbReference>
<dbReference type="InterPro" id="IPR036909">
    <property type="entry name" value="Cyt_c-like_dom_sf"/>
</dbReference>
<evidence type="ECO:0000256" key="7">
    <source>
        <dbReference type="ARBA" id="ARBA00023004"/>
    </source>
</evidence>
<evidence type="ECO:0000256" key="4">
    <source>
        <dbReference type="ARBA" id="ARBA00022617"/>
    </source>
</evidence>
<dbReference type="GO" id="GO:0015979">
    <property type="term" value="P:photosynthesis"/>
    <property type="evidence" value="ECO:0007669"/>
    <property type="project" value="UniProtKB-KW"/>
</dbReference>
<dbReference type="InterPro" id="IPR009056">
    <property type="entry name" value="Cyt_c-like_dom"/>
</dbReference>
<dbReference type="Proteomes" id="UP000315252">
    <property type="component" value="Unassembled WGS sequence"/>
</dbReference>
<protein>
    <submittedName>
        <fullName evidence="12">C-type cytochrome</fullName>
    </submittedName>
</protein>
<feature type="signal peptide" evidence="10">
    <location>
        <begin position="1"/>
        <end position="23"/>
    </location>
</feature>
<gene>
    <name evidence="12" type="ORF">FKG95_18825</name>
</gene>